<accession>A0ABY7HBZ0</accession>
<sequence length="358" mass="39858">MRRRSGVHPVELGTALMLSACLPELRQVQGEYVLYEYSAELHPCAGNAAFVDRMAPFLAGQSGVPVPDSVRFSWMRSEEQPLPSLSENGGLAVGEHAWIFRPVSIHEFTHVITGGMVARFFTEGIATAMDVLGDGRGPRYATDTELAFEGWDPRNTMMAIRSQDVNYATAAVFVTYLLVQHGPERFGEFYRRLGGPASMRWIAAQFRDVYGLELEAEIETFLQGVPECSDDSFPLLVAECTGPTIPWQSEGFWRFEGSMDCEDPEVVGGVEPGYAWPSSRAVTVEVPEDGTYFLYINETRDAWLRVGPCFGCPWEDEGIFLEDENHGKVLQLAAGKYYVRIGSRSDLSPEVTVRLEKV</sequence>
<proteinExistence type="predicted"/>
<protein>
    <submittedName>
        <fullName evidence="1">Uncharacterized protein</fullName>
    </submittedName>
</protein>
<dbReference type="Proteomes" id="UP001164459">
    <property type="component" value="Chromosome"/>
</dbReference>
<evidence type="ECO:0000313" key="1">
    <source>
        <dbReference type="EMBL" id="WAS96787.1"/>
    </source>
</evidence>
<keyword evidence="2" id="KW-1185">Reference proteome</keyword>
<dbReference type="RefSeq" id="WP_269039151.1">
    <property type="nucleotide sequence ID" value="NZ_CP114040.1"/>
</dbReference>
<organism evidence="1 2">
    <name type="scientific">Nannocystis punicea</name>
    <dbReference type="NCBI Taxonomy" id="2995304"/>
    <lineage>
        <taxon>Bacteria</taxon>
        <taxon>Pseudomonadati</taxon>
        <taxon>Myxococcota</taxon>
        <taxon>Polyangia</taxon>
        <taxon>Nannocystales</taxon>
        <taxon>Nannocystaceae</taxon>
        <taxon>Nannocystis</taxon>
    </lineage>
</organism>
<evidence type="ECO:0000313" key="2">
    <source>
        <dbReference type="Proteomes" id="UP001164459"/>
    </source>
</evidence>
<dbReference type="EMBL" id="CP114040">
    <property type="protein sequence ID" value="WAS96787.1"/>
    <property type="molecule type" value="Genomic_DNA"/>
</dbReference>
<gene>
    <name evidence="1" type="ORF">O0S08_11625</name>
</gene>
<reference evidence="1" key="1">
    <citation type="submission" date="2022-11" db="EMBL/GenBank/DDBJ databases">
        <title>Minimal conservation of predation-associated metabolite biosynthetic gene clusters underscores biosynthetic potential of Myxococcota including descriptions for ten novel species: Archangium lansinium sp. nov., Myxococcus landrumus sp. nov., Nannocystis bai.</title>
        <authorList>
            <person name="Ahearne A."/>
            <person name="Stevens C."/>
            <person name="Dowd S."/>
        </authorList>
    </citation>
    <scope>NUCLEOTIDE SEQUENCE</scope>
    <source>
        <strain evidence="1">Fl3</strain>
    </source>
</reference>
<name>A0ABY7HBZ0_9BACT</name>